<dbReference type="AlphaFoldDB" id="A0A367EWD4"/>
<feature type="transmembrane region" description="Helical" evidence="1">
    <location>
        <begin position="141"/>
        <end position="161"/>
    </location>
</feature>
<feature type="transmembrane region" description="Helical" evidence="1">
    <location>
        <begin position="90"/>
        <end position="110"/>
    </location>
</feature>
<dbReference type="OrthoDB" id="3474742at2"/>
<keyword evidence="1" id="KW-0472">Membrane</keyword>
<feature type="transmembrane region" description="Helical" evidence="1">
    <location>
        <begin position="167"/>
        <end position="187"/>
    </location>
</feature>
<protein>
    <submittedName>
        <fullName evidence="2">Uncharacterized protein</fullName>
    </submittedName>
</protein>
<accession>A0A367EWD4</accession>
<organism evidence="2 3">
    <name type="scientific">Sphaerisporangium album</name>
    <dbReference type="NCBI Taxonomy" id="509200"/>
    <lineage>
        <taxon>Bacteria</taxon>
        <taxon>Bacillati</taxon>
        <taxon>Actinomycetota</taxon>
        <taxon>Actinomycetes</taxon>
        <taxon>Streptosporangiales</taxon>
        <taxon>Streptosporangiaceae</taxon>
        <taxon>Sphaerisporangium</taxon>
    </lineage>
</organism>
<keyword evidence="1" id="KW-1133">Transmembrane helix</keyword>
<dbReference type="EMBL" id="QOIL01000028">
    <property type="protein sequence ID" value="RCG22444.1"/>
    <property type="molecule type" value="Genomic_DNA"/>
</dbReference>
<feature type="transmembrane region" description="Helical" evidence="1">
    <location>
        <begin position="219"/>
        <end position="237"/>
    </location>
</feature>
<comment type="caution">
    <text evidence="2">The sequence shown here is derived from an EMBL/GenBank/DDBJ whole genome shotgun (WGS) entry which is preliminary data.</text>
</comment>
<keyword evidence="3" id="KW-1185">Reference proteome</keyword>
<feature type="transmembrane region" description="Helical" evidence="1">
    <location>
        <begin position="243"/>
        <end position="261"/>
    </location>
</feature>
<proteinExistence type="predicted"/>
<gene>
    <name evidence="2" type="ORF">DQ384_35640</name>
</gene>
<dbReference type="RefSeq" id="WP_114033283.1">
    <property type="nucleotide sequence ID" value="NZ_QOIL01000028.1"/>
</dbReference>
<reference evidence="2 3" key="1">
    <citation type="submission" date="2018-06" db="EMBL/GenBank/DDBJ databases">
        <title>Sphaerisporangium craniellae sp. nov., isolated from a marine sponge in the South China Sea.</title>
        <authorList>
            <person name="Li L."/>
        </authorList>
    </citation>
    <scope>NUCLEOTIDE SEQUENCE [LARGE SCALE GENOMIC DNA]</scope>
    <source>
        <strain evidence="2 3">CCTCC AA 208026</strain>
    </source>
</reference>
<evidence type="ECO:0000256" key="1">
    <source>
        <dbReference type="SAM" id="Phobius"/>
    </source>
</evidence>
<name>A0A367EWD4_9ACTN</name>
<dbReference type="Proteomes" id="UP000253094">
    <property type="component" value="Unassembled WGS sequence"/>
</dbReference>
<evidence type="ECO:0000313" key="3">
    <source>
        <dbReference type="Proteomes" id="UP000253094"/>
    </source>
</evidence>
<sequence length="277" mass="29313">MPSGPLSDAEPSARAEDLHQAGVWLARHGMADAPPTPLLATRLAVRRRARRADRLVLAALIIAAALAQAYDRLSTSAFGGYEPHRPMPLLLLTALTAGLLLVQALLGRWVRRVDRRAGHALRRRAAHPVQPGWRAVLGRPYALFASATFAGAAALALSALTVQDSTVRYAAFVLLVGLFGVGAGVALQLRDLLARPVVAEDETSLTADVIMRVEDARELATPTVLWALPVVLLFGSAPGWWNGASLVFVVAGLVTCAAIQARTPPGAAVARRAMSAR</sequence>
<keyword evidence="1" id="KW-0812">Transmembrane</keyword>
<feature type="transmembrane region" description="Helical" evidence="1">
    <location>
        <begin position="52"/>
        <end position="70"/>
    </location>
</feature>
<evidence type="ECO:0000313" key="2">
    <source>
        <dbReference type="EMBL" id="RCG22444.1"/>
    </source>
</evidence>